<dbReference type="STRING" id="243159.AFE_0113"/>
<organism evidence="1 2">
    <name type="scientific">Acidithiobacillus ferrooxidans (strain ATCC 23270 / DSM 14882 / CIP 104768 / NCIMB 8455)</name>
    <name type="common">Ferrobacillus ferrooxidans (strain ATCC 23270)</name>
    <dbReference type="NCBI Taxonomy" id="243159"/>
    <lineage>
        <taxon>Bacteria</taxon>
        <taxon>Pseudomonadati</taxon>
        <taxon>Pseudomonadota</taxon>
        <taxon>Acidithiobacillia</taxon>
        <taxon>Acidithiobacillales</taxon>
        <taxon>Acidithiobacillaceae</taxon>
        <taxon>Acidithiobacillus</taxon>
    </lineage>
</organism>
<evidence type="ECO:0000313" key="2">
    <source>
        <dbReference type="Proteomes" id="UP000001362"/>
    </source>
</evidence>
<dbReference type="AlphaFoldDB" id="B7J3L0"/>
<dbReference type="Proteomes" id="UP000001362">
    <property type="component" value="Chromosome"/>
</dbReference>
<gene>
    <name evidence="1" type="ordered locus">AFE_0113</name>
</gene>
<evidence type="ECO:0000313" key="1">
    <source>
        <dbReference type="EMBL" id="ACK79644.1"/>
    </source>
</evidence>
<name>B7J3L0_ACIF2</name>
<dbReference type="HOGENOM" id="CLU_2802589_0_0_6"/>
<protein>
    <submittedName>
        <fullName evidence="1">Uncharacterized protein</fullName>
    </submittedName>
</protein>
<dbReference type="PaxDb" id="243159-AFE_0113"/>
<dbReference type="KEGG" id="afr:AFE_0113"/>
<dbReference type="EMBL" id="CP001219">
    <property type="protein sequence ID" value="ACK79644.1"/>
    <property type="molecule type" value="Genomic_DNA"/>
</dbReference>
<proteinExistence type="predicted"/>
<reference evidence="1 2" key="1">
    <citation type="journal article" date="2008" name="BMC Genomics">
        <title>Acidithiobacillus ferrooxidans metabolism: from genome sequence to industrial applications.</title>
        <authorList>
            <person name="Valdes J."/>
            <person name="Pedroso I."/>
            <person name="Quatrini R."/>
            <person name="Dodson R.J."/>
            <person name="Tettelin H."/>
            <person name="Blake R.II."/>
            <person name="Eisen J.A."/>
            <person name="Holmes D.S."/>
        </authorList>
    </citation>
    <scope>NUCLEOTIDE SEQUENCE [LARGE SCALE GENOMIC DNA]</scope>
    <source>
        <strain evidence="2">ATCC 23270 / DSM 14882 / CIP 104768 / NCIMB 8455</strain>
    </source>
</reference>
<accession>B7J3L0</accession>
<sequence>MLQAWALHGCPRVAGPACVGGVWGEIATPVSTSTWPTPMALSAPWLYSVVVAVVDEQAAIAAKENRP</sequence>
<keyword evidence="2" id="KW-1185">Reference proteome</keyword>